<evidence type="ECO:0000256" key="2">
    <source>
        <dbReference type="SAM" id="SignalP"/>
    </source>
</evidence>
<dbReference type="EMBL" id="SACS01000012">
    <property type="protein sequence ID" value="RVU37018.1"/>
    <property type="molecule type" value="Genomic_DNA"/>
</dbReference>
<feature type="chain" id="PRO_5019167959" evidence="2">
    <location>
        <begin position="22"/>
        <end position="500"/>
    </location>
</feature>
<evidence type="ECO:0000256" key="1">
    <source>
        <dbReference type="SAM" id="Coils"/>
    </source>
</evidence>
<feature type="signal peptide" evidence="2">
    <location>
        <begin position="1"/>
        <end position="21"/>
    </location>
</feature>
<sequence length="500" mass="56625">MRWFVASLVTVFGFISQASVANPQSAVFSSDFESNNQHFNILSGCQISREVARLGQGGLLCERGNASLISRYPVSELGLLELWVKPLSNQTSYRINILTSASVRVDSQWQQVGLIENAAGATDYLAHRISIDDPGRKFIRIDIESINGQLALDDFVLDRILLDTALQKNEQKIISGILDQLKTNKNYDVQAESFRALGKNYAAQLESQRQYLEYANAIYSSITFVLASSERNKMSNPMAYASFRTILADAKRVASPLQQARLNSMVKPFGDLVTATLTVVSAGTYAAFAEPFKSFLASTFDRSNYENADLNRKDRKFAEENGLKVYEKAETFLSELEKELQQVSTLDAELQLMLRNVEVFRKDLDKHLRDYLQHGGMARTQENYSKVMSKEESNRQQIAEQVSNHVTNKAQGYLASENTTELVQYMLKTSEQLDGMQEFKERFNQITASAITFYDRFERSIAPEQNPFTDPKDKAAWEQHAKKARTYIQQSKEGFSKAYM</sequence>
<dbReference type="OrthoDB" id="5694390at2"/>
<protein>
    <submittedName>
        <fullName evidence="3">Uncharacterized protein</fullName>
    </submittedName>
</protein>
<dbReference type="AlphaFoldDB" id="A0A437QR88"/>
<dbReference type="RefSeq" id="WP_127699314.1">
    <property type="nucleotide sequence ID" value="NZ_SACS01000012.1"/>
</dbReference>
<keyword evidence="1" id="KW-0175">Coiled coil</keyword>
<accession>A0A437QR88</accession>
<name>A0A437QR88_9GAMM</name>
<proteinExistence type="predicted"/>
<gene>
    <name evidence="3" type="ORF">EOE67_11955</name>
</gene>
<feature type="coiled-coil region" evidence="1">
    <location>
        <begin position="326"/>
        <end position="356"/>
    </location>
</feature>
<keyword evidence="4" id="KW-1185">Reference proteome</keyword>
<reference evidence="3 4" key="1">
    <citation type="submission" date="2019-01" db="EMBL/GenBank/DDBJ databases">
        <authorList>
            <person name="Chen W.-M."/>
        </authorList>
    </citation>
    <scope>NUCLEOTIDE SEQUENCE [LARGE SCALE GENOMIC DNA]</scope>
    <source>
        <strain evidence="3 4">KYPC3</strain>
    </source>
</reference>
<dbReference type="Proteomes" id="UP000283077">
    <property type="component" value="Unassembled WGS sequence"/>
</dbReference>
<comment type="caution">
    <text evidence="3">The sequence shown here is derived from an EMBL/GenBank/DDBJ whole genome shotgun (WGS) entry which is preliminary data.</text>
</comment>
<evidence type="ECO:0000313" key="3">
    <source>
        <dbReference type="EMBL" id="RVU37018.1"/>
    </source>
</evidence>
<organism evidence="3 4">
    <name type="scientific">Rheinheimera riviphila</name>
    <dbReference type="NCBI Taxonomy" id="1834037"/>
    <lineage>
        <taxon>Bacteria</taxon>
        <taxon>Pseudomonadati</taxon>
        <taxon>Pseudomonadota</taxon>
        <taxon>Gammaproteobacteria</taxon>
        <taxon>Chromatiales</taxon>
        <taxon>Chromatiaceae</taxon>
        <taxon>Rheinheimera</taxon>
    </lineage>
</organism>
<keyword evidence="2" id="KW-0732">Signal</keyword>
<evidence type="ECO:0000313" key="4">
    <source>
        <dbReference type="Proteomes" id="UP000283077"/>
    </source>
</evidence>